<comment type="function">
    <text evidence="10">Part of a membrane-bound complex that couples electron transfer with translocation of ions across the membrane.</text>
</comment>
<keyword evidence="8 10" id="KW-1133">Transmembrane helix</keyword>
<feature type="transmembrane region" description="Helical" evidence="10">
    <location>
        <begin position="262"/>
        <end position="279"/>
    </location>
</feature>
<name>A0A839UQE5_9GAMM</name>
<keyword evidence="2 10" id="KW-0597">Phosphoprotein</keyword>
<keyword evidence="10" id="KW-0997">Cell inner membrane</keyword>
<evidence type="ECO:0000256" key="4">
    <source>
        <dbReference type="ARBA" id="ARBA00022643"/>
    </source>
</evidence>
<comment type="subcellular location">
    <subcellularLocation>
        <location evidence="10">Cell inner membrane</location>
        <topology evidence="10">Multi-pass membrane protein</topology>
    </subcellularLocation>
</comment>
<gene>
    <name evidence="10" type="primary">rnfD</name>
    <name evidence="11" type="ORF">FHS30_000761</name>
</gene>
<dbReference type="HAMAP" id="MF_00462">
    <property type="entry name" value="RsxD_RnfD"/>
    <property type="match status" value="1"/>
</dbReference>
<evidence type="ECO:0000256" key="2">
    <source>
        <dbReference type="ARBA" id="ARBA00022553"/>
    </source>
</evidence>
<keyword evidence="10" id="KW-1003">Cell membrane</keyword>
<keyword evidence="1 10" id="KW-0813">Transport</keyword>
<keyword evidence="4 10" id="KW-0288">FMN</keyword>
<dbReference type="GO" id="GO:0005886">
    <property type="term" value="C:plasma membrane"/>
    <property type="evidence" value="ECO:0007669"/>
    <property type="project" value="UniProtKB-SubCell"/>
</dbReference>
<evidence type="ECO:0000256" key="8">
    <source>
        <dbReference type="ARBA" id="ARBA00022989"/>
    </source>
</evidence>
<evidence type="ECO:0000256" key="7">
    <source>
        <dbReference type="ARBA" id="ARBA00022982"/>
    </source>
</evidence>
<evidence type="ECO:0000256" key="10">
    <source>
        <dbReference type="HAMAP-Rule" id="MF_00462"/>
    </source>
</evidence>
<feature type="transmembrane region" description="Helical" evidence="10">
    <location>
        <begin position="125"/>
        <end position="144"/>
    </location>
</feature>
<evidence type="ECO:0000256" key="9">
    <source>
        <dbReference type="ARBA" id="ARBA00023136"/>
    </source>
</evidence>
<feature type="transmembrane region" description="Helical" evidence="10">
    <location>
        <begin position="71"/>
        <end position="89"/>
    </location>
</feature>
<keyword evidence="9 10" id="KW-0472">Membrane</keyword>
<feature type="transmembrane region" description="Helical" evidence="10">
    <location>
        <begin position="314"/>
        <end position="332"/>
    </location>
</feature>
<organism evidence="11 12">
    <name type="scientific">Simiduia aestuariiviva</name>
    <dbReference type="NCBI Taxonomy" id="1510459"/>
    <lineage>
        <taxon>Bacteria</taxon>
        <taxon>Pseudomonadati</taxon>
        <taxon>Pseudomonadota</taxon>
        <taxon>Gammaproteobacteria</taxon>
        <taxon>Cellvibrionales</taxon>
        <taxon>Cellvibrionaceae</taxon>
        <taxon>Simiduia</taxon>
    </lineage>
</organism>
<evidence type="ECO:0000256" key="3">
    <source>
        <dbReference type="ARBA" id="ARBA00022630"/>
    </source>
</evidence>
<dbReference type="PANTHER" id="PTHR30578">
    <property type="entry name" value="ELECTRON TRANSPORT COMPLEX PROTEIN RNFD"/>
    <property type="match status" value="1"/>
</dbReference>
<dbReference type="Pfam" id="PF03116">
    <property type="entry name" value="NQR2_RnfD_RnfE"/>
    <property type="match status" value="1"/>
</dbReference>
<dbReference type="GO" id="GO:0022900">
    <property type="term" value="P:electron transport chain"/>
    <property type="evidence" value="ECO:0007669"/>
    <property type="project" value="UniProtKB-UniRule"/>
</dbReference>
<feature type="modified residue" description="FMN phosphoryl threonine" evidence="10">
    <location>
        <position position="177"/>
    </location>
</feature>
<keyword evidence="5 10" id="KW-0812">Transmembrane</keyword>
<evidence type="ECO:0000313" key="12">
    <source>
        <dbReference type="Proteomes" id="UP000559987"/>
    </source>
</evidence>
<keyword evidence="7 10" id="KW-0249">Electron transport</keyword>
<dbReference type="Proteomes" id="UP000559987">
    <property type="component" value="Unassembled WGS sequence"/>
</dbReference>
<comment type="caution">
    <text evidence="11">The sequence shown here is derived from an EMBL/GenBank/DDBJ whole genome shotgun (WGS) entry which is preliminary data.</text>
</comment>
<dbReference type="EC" id="7.-.-.-" evidence="10"/>
<feature type="transmembrane region" description="Helical" evidence="10">
    <location>
        <begin position="95"/>
        <end position="113"/>
    </location>
</feature>
<dbReference type="NCBIfam" id="NF002011">
    <property type="entry name" value="PRK00816.1"/>
    <property type="match status" value="1"/>
</dbReference>
<dbReference type="AlphaFoldDB" id="A0A839UQE5"/>
<dbReference type="InterPro" id="IPR004338">
    <property type="entry name" value="NqrB/RnfD"/>
</dbReference>
<dbReference type="GO" id="GO:0055085">
    <property type="term" value="P:transmembrane transport"/>
    <property type="evidence" value="ECO:0007669"/>
    <property type="project" value="InterPro"/>
</dbReference>
<proteinExistence type="inferred from homology"/>
<dbReference type="RefSeq" id="WP_183908431.1">
    <property type="nucleotide sequence ID" value="NZ_JACHXZ010000001.1"/>
</dbReference>
<feature type="transmembrane region" description="Helical" evidence="10">
    <location>
        <begin position="20"/>
        <end position="39"/>
    </location>
</feature>
<dbReference type="EMBL" id="JACHXZ010000001">
    <property type="protein sequence ID" value="MBB3167585.1"/>
    <property type="molecule type" value="Genomic_DNA"/>
</dbReference>
<reference evidence="11 12" key="1">
    <citation type="submission" date="2020-08" db="EMBL/GenBank/DDBJ databases">
        <title>Genomic Encyclopedia of Type Strains, Phase III (KMG-III): the genomes of soil and plant-associated and newly described type strains.</title>
        <authorList>
            <person name="Whitman W."/>
        </authorList>
    </citation>
    <scope>NUCLEOTIDE SEQUENCE [LARGE SCALE GENOMIC DNA]</scope>
    <source>
        <strain evidence="11 12">CECT 8571</strain>
    </source>
</reference>
<sequence>MALMRISSPHATGPNRTTQVMLTVCLATLPGLMALVWHFGPGPLINVLLASIFALALEALALKLRKRPIGFYLRDGSALVTGILLGLALPPYVPWWLIFVGVFFAIVIAKHLYGGLGYNPFNPAMVGYVVLLISFPLPMTQWVLPAELTQQTPTLIETLLGLAQGTQGLPDGITGATPLDAFRQNTGELVLDVYAQSPVLAAGQWAGAGFEWVNLGFLLGGALLLQQRIFTWHAPVGMLATLLLLSALFYDGGSSNSAGSPWLHLLSGGTMLGAFFIVTDPVTSTTSTKGRLIFGAGVGLLVFCIRTWGNYPDAVAFAVLLMNFAAPFIDYYTTPRTYGHTKPRKATEKSE</sequence>
<evidence type="ECO:0000313" key="11">
    <source>
        <dbReference type="EMBL" id="MBB3167585.1"/>
    </source>
</evidence>
<feature type="transmembrane region" description="Helical" evidence="10">
    <location>
        <begin position="291"/>
        <end position="308"/>
    </location>
</feature>
<evidence type="ECO:0000256" key="5">
    <source>
        <dbReference type="ARBA" id="ARBA00022692"/>
    </source>
</evidence>
<feature type="transmembrane region" description="Helical" evidence="10">
    <location>
        <begin position="232"/>
        <end position="250"/>
    </location>
</feature>
<keyword evidence="12" id="KW-1185">Reference proteome</keyword>
<evidence type="ECO:0000256" key="6">
    <source>
        <dbReference type="ARBA" id="ARBA00022967"/>
    </source>
</evidence>
<comment type="subunit">
    <text evidence="10">The complex is composed of six subunits: RnfA, RnfB, RnfC, RnfD, RnfE and RnfG.</text>
</comment>
<accession>A0A839UQE5</accession>
<dbReference type="PANTHER" id="PTHR30578:SF0">
    <property type="entry name" value="ION-TRANSLOCATING OXIDOREDUCTASE COMPLEX SUBUNIT D"/>
    <property type="match status" value="1"/>
</dbReference>
<protein>
    <recommendedName>
        <fullName evidence="10">Ion-translocating oxidoreductase complex subunit D</fullName>
        <ecNumber evidence="10">7.-.-.-</ecNumber>
    </recommendedName>
    <alternativeName>
        <fullName evidence="10">Rnf electron transport complex subunit D</fullName>
    </alternativeName>
</protein>
<keyword evidence="3 10" id="KW-0285">Flavoprotein</keyword>
<keyword evidence="6 10" id="KW-1278">Translocase</keyword>
<evidence type="ECO:0000256" key="1">
    <source>
        <dbReference type="ARBA" id="ARBA00022448"/>
    </source>
</evidence>
<comment type="cofactor">
    <cofactor evidence="10">
        <name>FMN</name>
        <dbReference type="ChEBI" id="CHEBI:58210"/>
    </cofactor>
</comment>
<dbReference type="InterPro" id="IPR011303">
    <property type="entry name" value="RnfD_bac"/>
</dbReference>
<dbReference type="NCBIfam" id="TIGR01946">
    <property type="entry name" value="rnfD"/>
    <property type="match status" value="1"/>
</dbReference>
<comment type="similarity">
    <text evidence="10">Belongs to the NqrB/RnfD family.</text>
</comment>
<feature type="transmembrane region" description="Helical" evidence="10">
    <location>
        <begin position="205"/>
        <end position="225"/>
    </location>
</feature>
<feature type="transmembrane region" description="Helical" evidence="10">
    <location>
        <begin position="45"/>
        <end position="64"/>
    </location>
</feature>